<dbReference type="PANTHER" id="PTHR33446:SF2">
    <property type="entry name" value="PROTEIN TONB"/>
    <property type="match status" value="1"/>
</dbReference>
<keyword evidence="4" id="KW-1003">Cell membrane</keyword>
<keyword evidence="13" id="KW-1185">Reference proteome</keyword>
<dbReference type="PANTHER" id="PTHR33446">
    <property type="entry name" value="PROTEIN TONB-RELATED"/>
    <property type="match status" value="1"/>
</dbReference>
<comment type="subcellular location">
    <subcellularLocation>
        <location evidence="1">Cell inner membrane</location>
        <topology evidence="1">Single-pass membrane protein</topology>
        <orientation evidence="1">Periplasmic side</orientation>
    </subcellularLocation>
</comment>
<evidence type="ECO:0000256" key="9">
    <source>
        <dbReference type="ARBA" id="ARBA00023136"/>
    </source>
</evidence>
<evidence type="ECO:0000256" key="3">
    <source>
        <dbReference type="ARBA" id="ARBA00022448"/>
    </source>
</evidence>
<dbReference type="SUPFAM" id="SSF82185">
    <property type="entry name" value="Histone H3 K4-specific methyltransferase SET7/9 N-terminal domain"/>
    <property type="match status" value="1"/>
</dbReference>
<evidence type="ECO:0000313" key="12">
    <source>
        <dbReference type="EMBL" id="GAA3982035.1"/>
    </source>
</evidence>
<keyword evidence="7" id="KW-0653">Protein transport</keyword>
<organism evidence="12 13">
    <name type="scientific">Pedobacter ginsengiterrae</name>
    <dbReference type="NCBI Taxonomy" id="871696"/>
    <lineage>
        <taxon>Bacteria</taxon>
        <taxon>Pseudomonadati</taxon>
        <taxon>Bacteroidota</taxon>
        <taxon>Sphingobacteriia</taxon>
        <taxon>Sphingobacteriales</taxon>
        <taxon>Sphingobacteriaceae</taxon>
        <taxon>Pedobacter</taxon>
    </lineage>
</organism>
<dbReference type="SUPFAM" id="SSF74653">
    <property type="entry name" value="TolA/TonB C-terminal domain"/>
    <property type="match status" value="1"/>
</dbReference>
<keyword evidence="9" id="KW-0472">Membrane</keyword>
<evidence type="ECO:0000256" key="6">
    <source>
        <dbReference type="ARBA" id="ARBA00022692"/>
    </source>
</evidence>
<evidence type="ECO:0000256" key="1">
    <source>
        <dbReference type="ARBA" id="ARBA00004383"/>
    </source>
</evidence>
<feature type="signal peptide" evidence="10">
    <location>
        <begin position="1"/>
        <end position="19"/>
    </location>
</feature>
<feature type="domain" description="TonB C-terminal" evidence="11">
    <location>
        <begin position="244"/>
        <end position="333"/>
    </location>
</feature>
<dbReference type="NCBIfam" id="TIGR01352">
    <property type="entry name" value="tonB_Cterm"/>
    <property type="match status" value="1"/>
</dbReference>
<keyword evidence="6" id="KW-0812">Transmembrane</keyword>
<evidence type="ECO:0000256" key="4">
    <source>
        <dbReference type="ARBA" id="ARBA00022475"/>
    </source>
</evidence>
<dbReference type="PROSITE" id="PS52015">
    <property type="entry name" value="TONB_CTD"/>
    <property type="match status" value="1"/>
</dbReference>
<keyword evidence="10" id="KW-0732">Signal</keyword>
<dbReference type="Pfam" id="PF03544">
    <property type="entry name" value="TonB_C"/>
    <property type="match status" value="1"/>
</dbReference>
<dbReference type="InterPro" id="IPR037682">
    <property type="entry name" value="TonB_C"/>
</dbReference>
<keyword evidence="8" id="KW-1133">Transmembrane helix</keyword>
<evidence type="ECO:0000256" key="5">
    <source>
        <dbReference type="ARBA" id="ARBA00022519"/>
    </source>
</evidence>
<feature type="chain" id="PRO_5046296533" description="TonB C-terminal domain-containing protein" evidence="10">
    <location>
        <begin position="20"/>
        <end position="333"/>
    </location>
</feature>
<evidence type="ECO:0000313" key="13">
    <source>
        <dbReference type="Proteomes" id="UP001501081"/>
    </source>
</evidence>
<dbReference type="RefSeq" id="WP_344769524.1">
    <property type="nucleotide sequence ID" value="NZ_BAABAK010000020.1"/>
</dbReference>
<evidence type="ECO:0000256" key="2">
    <source>
        <dbReference type="ARBA" id="ARBA00006555"/>
    </source>
</evidence>
<name>A0ABP7QG76_9SPHI</name>
<reference evidence="13" key="1">
    <citation type="journal article" date="2019" name="Int. J. Syst. Evol. Microbiol.">
        <title>The Global Catalogue of Microorganisms (GCM) 10K type strain sequencing project: providing services to taxonomists for standard genome sequencing and annotation.</title>
        <authorList>
            <consortium name="The Broad Institute Genomics Platform"/>
            <consortium name="The Broad Institute Genome Sequencing Center for Infectious Disease"/>
            <person name="Wu L."/>
            <person name="Ma J."/>
        </authorList>
    </citation>
    <scope>NUCLEOTIDE SEQUENCE [LARGE SCALE GENOMIC DNA]</scope>
    <source>
        <strain evidence="13">JCM 17338</strain>
    </source>
</reference>
<comment type="caution">
    <text evidence="12">The sequence shown here is derived from an EMBL/GenBank/DDBJ whole genome shotgun (WGS) entry which is preliminary data.</text>
</comment>
<dbReference type="EMBL" id="BAABAK010000020">
    <property type="protein sequence ID" value="GAA3982035.1"/>
    <property type="molecule type" value="Genomic_DNA"/>
</dbReference>
<dbReference type="Gene3D" id="3.30.1150.10">
    <property type="match status" value="1"/>
</dbReference>
<proteinExistence type="inferred from homology"/>
<keyword evidence="3" id="KW-0813">Transport</keyword>
<evidence type="ECO:0000256" key="8">
    <source>
        <dbReference type="ARBA" id="ARBA00022989"/>
    </source>
</evidence>
<gene>
    <name evidence="12" type="ORF">GCM10022246_37560</name>
</gene>
<dbReference type="InterPro" id="IPR006260">
    <property type="entry name" value="TonB/TolA_C"/>
</dbReference>
<protein>
    <recommendedName>
        <fullName evidence="11">TonB C-terminal domain-containing protein</fullName>
    </recommendedName>
</protein>
<evidence type="ECO:0000256" key="7">
    <source>
        <dbReference type="ARBA" id="ARBA00022927"/>
    </source>
</evidence>
<dbReference type="InterPro" id="IPR051045">
    <property type="entry name" value="TonB-dependent_transducer"/>
</dbReference>
<keyword evidence="5" id="KW-0997">Cell inner membrane</keyword>
<accession>A0ABP7QG76</accession>
<comment type="similarity">
    <text evidence="2">Belongs to the TonB family.</text>
</comment>
<dbReference type="Proteomes" id="UP001501081">
    <property type="component" value="Unassembled WGS sequence"/>
</dbReference>
<evidence type="ECO:0000259" key="11">
    <source>
        <dbReference type="PROSITE" id="PS52015"/>
    </source>
</evidence>
<evidence type="ECO:0000256" key="10">
    <source>
        <dbReference type="SAM" id="SignalP"/>
    </source>
</evidence>
<sequence length="333" mass="37852">MQLRLILLFSFLITLSVHAQKAQNVYFLKNNGDRVLIKEQADIIRIIEEPDSGDTRFKLYEFYNNSKRKTLGHLISFEPTLIYDGVVMGFDSLGKRTETVNYKNGAPFGLATYFYPNGKIKRKTEYIPTNSSANQMIGLNSSLTSFLFKTNSKIIFDSDSSGTINIENGKGHLKEINKYKEFEVVEEGDYLDGMKTGIWTGYDTQIGYTFKENYEVNKLVSGESVKDGKTYPYIASMQPPEYKGGQKAWNNFIASTTKYPADALRNGIRGTVKTSFVVDKTGNIVDIVIERSVESSLDEEAKRVLRYSSRWEPGKQRGIPVRVKYTQSFNFAF</sequence>